<accession>A0ABP0AG58</accession>
<dbReference type="EMBL" id="OY882866">
    <property type="protein sequence ID" value="CAK6449508.1"/>
    <property type="molecule type" value="Genomic_DNA"/>
</dbReference>
<protein>
    <submittedName>
        <fullName evidence="1">Uncharacterized protein</fullName>
    </submittedName>
</protein>
<evidence type="ECO:0000313" key="1">
    <source>
        <dbReference type="EMBL" id="CAK6449508.1"/>
    </source>
</evidence>
<keyword evidence="2" id="KW-1185">Reference proteome</keyword>
<gene>
    <name evidence="1" type="ORF">MPIPNATIZW_LOCUS17814</name>
</gene>
<sequence length="102" mass="11271">MWDAILIRGQSVGPGNIDSSQEAKIYLLAARSNEIHSLPALSSSCRKQIEKQHTKILTKVGFFFNIQISIVTRLSGLCYATWRYNAEVHQGKENGCVEGSGC</sequence>
<evidence type="ECO:0000313" key="2">
    <source>
        <dbReference type="Proteomes" id="UP001314169"/>
    </source>
</evidence>
<reference evidence="1" key="1">
    <citation type="submission" date="2023-12" db="EMBL/GenBank/DDBJ databases">
        <authorList>
            <person name="Brown T."/>
        </authorList>
    </citation>
    <scope>NUCLEOTIDE SEQUENCE</scope>
</reference>
<organism evidence="1 2">
    <name type="scientific">Pipistrellus nathusii</name>
    <name type="common">Nathusius' pipistrelle</name>
    <dbReference type="NCBI Taxonomy" id="59473"/>
    <lineage>
        <taxon>Eukaryota</taxon>
        <taxon>Metazoa</taxon>
        <taxon>Chordata</taxon>
        <taxon>Craniata</taxon>
        <taxon>Vertebrata</taxon>
        <taxon>Euteleostomi</taxon>
        <taxon>Mammalia</taxon>
        <taxon>Eutheria</taxon>
        <taxon>Laurasiatheria</taxon>
        <taxon>Chiroptera</taxon>
        <taxon>Yangochiroptera</taxon>
        <taxon>Vespertilionidae</taxon>
        <taxon>Pipistrellus</taxon>
    </lineage>
</organism>
<dbReference type="Proteomes" id="UP001314169">
    <property type="component" value="Chromosome 9"/>
</dbReference>
<proteinExistence type="predicted"/>
<name>A0ABP0AG58_PIPNA</name>